<dbReference type="Gene3D" id="1.20.1070.10">
    <property type="entry name" value="Rhodopsin 7-helix transmembrane proteins"/>
    <property type="match status" value="1"/>
</dbReference>
<feature type="transmembrane region" description="Helical" evidence="6">
    <location>
        <begin position="1631"/>
        <end position="1660"/>
    </location>
</feature>
<keyword evidence="4 6" id="KW-0472">Membrane</keyword>
<keyword evidence="2 6" id="KW-0812">Transmembrane</keyword>
<evidence type="ECO:0000256" key="4">
    <source>
        <dbReference type="ARBA" id="ARBA00023136"/>
    </source>
</evidence>
<dbReference type="SUPFAM" id="SSF111418">
    <property type="entry name" value="Hormone receptor domain"/>
    <property type="match status" value="1"/>
</dbReference>
<evidence type="ECO:0000256" key="3">
    <source>
        <dbReference type="ARBA" id="ARBA00022989"/>
    </source>
</evidence>
<dbReference type="GO" id="GO:0016020">
    <property type="term" value="C:membrane"/>
    <property type="evidence" value="ECO:0007669"/>
    <property type="project" value="UniProtKB-SubCell"/>
</dbReference>
<evidence type="ECO:0000256" key="1">
    <source>
        <dbReference type="ARBA" id="ARBA00004141"/>
    </source>
</evidence>
<comment type="subcellular location">
    <subcellularLocation>
        <location evidence="1">Membrane</location>
        <topology evidence="1">Multi-pass membrane protein</topology>
    </subcellularLocation>
</comment>
<dbReference type="PANTHER" id="PTHR42264:SF6">
    <property type="entry name" value="TRANSMEMBRANE PROTEIN"/>
    <property type="match status" value="1"/>
</dbReference>
<keyword evidence="3 6" id="KW-1133">Transmembrane helix</keyword>
<dbReference type="Proteomes" id="UP001142055">
    <property type="component" value="Chromosome 1"/>
</dbReference>
<dbReference type="InterPro" id="IPR036445">
    <property type="entry name" value="GPCR_2_extracell_dom_sf"/>
</dbReference>
<name>A0A9Q0RPL1_BLOTA</name>
<evidence type="ECO:0000256" key="6">
    <source>
        <dbReference type="SAM" id="Phobius"/>
    </source>
</evidence>
<dbReference type="InterPro" id="IPR001879">
    <property type="entry name" value="GPCR_2_extracellular_dom"/>
</dbReference>
<dbReference type="Pfam" id="PF00002">
    <property type="entry name" value="7tm_2"/>
    <property type="match status" value="1"/>
</dbReference>
<evidence type="ECO:0000256" key="5">
    <source>
        <dbReference type="SAM" id="MobiDB-lite"/>
    </source>
</evidence>
<proteinExistence type="predicted"/>
<feature type="transmembrane region" description="Helical" evidence="6">
    <location>
        <begin position="1598"/>
        <end position="1619"/>
    </location>
</feature>
<feature type="region of interest" description="Disordered" evidence="5">
    <location>
        <begin position="1375"/>
        <end position="1401"/>
    </location>
</feature>
<dbReference type="PANTHER" id="PTHR42264">
    <property type="entry name" value="EPHRIN_REC_LIKE DOMAIN-CONTAINING PROTEIN"/>
    <property type="match status" value="1"/>
</dbReference>
<evidence type="ECO:0000259" key="7">
    <source>
        <dbReference type="PROSITE" id="PS50227"/>
    </source>
</evidence>
<dbReference type="InterPro" id="IPR000832">
    <property type="entry name" value="GPCR_2_secretin-like"/>
</dbReference>
<feature type="compositionally biased region" description="Acidic residues" evidence="5">
    <location>
        <begin position="1391"/>
        <end position="1401"/>
    </location>
</feature>
<protein>
    <recommendedName>
        <fullName evidence="7">G-protein coupled receptors family 2 profile 1 domain-containing protein</fullName>
    </recommendedName>
</protein>
<feature type="transmembrane region" description="Helical" evidence="6">
    <location>
        <begin position="1940"/>
        <end position="1962"/>
    </location>
</feature>
<evidence type="ECO:0000256" key="2">
    <source>
        <dbReference type="ARBA" id="ARBA00022692"/>
    </source>
</evidence>
<dbReference type="PROSITE" id="PS50227">
    <property type="entry name" value="G_PROTEIN_RECEP_F2_3"/>
    <property type="match status" value="1"/>
</dbReference>
<feature type="domain" description="G-protein coupled receptors family 2 profile 1" evidence="7">
    <location>
        <begin position="954"/>
        <end position="1013"/>
    </location>
</feature>
<dbReference type="EMBL" id="JAPWDV010000001">
    <property type="protein sequence ID" value="KAJ6221856.1"/>
    <property type="molecule type" value="Genomic_DNA"/>
</dbReference>
<feature type="transmembrane region" description="Helical" evidence="6">
    <location>
        <begin position="1681"/>
        <end position="1702"/>
    </location>
</feature>
<organism evidence="8 9">
    <name type="scientific">Blomia tropicalis</name>
    <name type="common">Mite</name>
    <dbReference type="NCBI Taxonomy" id="40697"/>
    <lineage>
        <taxon>Eukaryota</taxon>
        <taxon>Metazoa</taxon>
        <taxon>Ecdysozoa</taxon>
        <taxon>Arthropoda</taxon>
        <taxon>Chelicerata</taxon>
        <taxon>Arachnida</taxon>
        <taxon>Acari</taxon>
        <taxon>Acariformes</taxon>
        <taxon>Sarcoptiformes</taxon>
        <taxon>Astigmata</taxon>
        <taxon>Glycyphagoidea</taxon>
        <taxon>Echimyopodidae</taxon>
        <taxon>Blomia</taxon>
    </lineage>
</organism>
<feature type="transmembrane region" description="Helical" evidence="6">
    <location>
        <begin position="1901"/>
        <end position="1919"/>
    </location>
</feature>
<keyword evidence="9" id="KW-1185">Reference proteome</keyword>
<gene>
    <name evidence="8" type="ORF">RDWZM_000401</name>
</gene>
<sequence length="2005" mass="228911">MMPYPKENKMKWDDRNKGKQFDTKMDSDFGVRCRSCRSSHSCQTERKRNDRMTMTMPMIMMNESASSDNGQNRQKTTTMTTISTINEHKPNSTKHSILIEQKLKMLTNDGTRSSESSKTDSGIRINTFESGDAANNVKLTTIVDRLRQETMNNYNVNGKLNASDTDLFHHHHKLGKSGKNVHNQNQTIENQIDDHKVVQSITLNSLIIYVDVNQEEMKETNDLPHNETNQLIVRVRSVTNNSIKISDLQWEVCHFQLSSASNVSSSIVKCHTIVGKHLLTILNDLDRELCWLERFQRNETDHIVETSLHSMKTMDEHFSSTTKLDDNTQNRNCNNDLWPSYNLTRSNNNTRTNNNSLIRWWHKLTRKQTVEMDRQQTPIPVGNNGNDIGHNRNPVNHRYENLRTKVRAQIMVTTPNVPNVVKTPILVHHDTTPTQWNINGLLYGLNNDETKPTTIATTKMTTTKSTKIFNSNNENVWNMIPNQNDKTNADEVSKPKTMEIGLKWPLKTMDDLHNRATINRLNTEQKPTMMTIDANVFQQIENEKDSNWTIIKHHDIGNDENATTTTGNRIITTTTSTTTTSTTTTTISNNSNDQISTKLLKRVKQVRATFQFDKSNNTNRLPSNSIQLQSSLNIEQDQMLLKSNSSSSSSSVQLPQDILALHWKSCSTLNGTNCTNAIESSQTELSQSLSPTSTTIDWLSSNTIITDVSVNNRTTPISVLKVETSTNSQHDQTNLGLNNLMPQPITTTTASTISRFMFEPTNNVKRKTTTVTLPINVTSNLDRIELLSVNKNVTTIETGTKWINGIHSTNGSSSSSSSSSTAIPARIMKHVQNETLLSNIAVDISVINDELNANNRLNDHIDASNITINRSNNHINNDGILMAKMPVNVNDRIDLMENGDKKIRFPNSTTTTTTLLTNSTLLQSTNVNVLNELSYENDDDIDRININNHNKNDCPPNHESNDGIHLWWTRTDSGVLAVQPCQPIALYSGTIFRPCYTSGEWGYTDWSECRLKPLREIHRLVLQHVQKHLLDGLVPLAIQLKRLLLPMVIVSNGTNTNVSTITNQRTTKTTTTNTSSSNSSTTVAVASLLHSPLDRIDALSSLNAILLNSKIRIRIDHDVDDERRTIQFVQTLILISQHLLVETKSIQFLDDDVTQEQNAILIGHLVETFNSFRLMVENLLRSLILSCQDGSIDLLQRQTEPLLPPMLDHIEITLSHRDSASNQMVTLISSKMSHHNGGPHKVVDANETMIMNHDNRRKRTKRTSLMVKHDRRYEARLLWTTLRQYQPKLSINFEDFSKMGVGVAEIWFHDMGNSLDYGNNRLLSDLLLVSIVPAVSIEVDFEHSPQFELIFPLYEFKLNIQSTMANKNDDIVMNDTNDSNERHRQPFINDNNDDDDDDNMSNDEAIELIHDYGWSRNKKNLNSDEDDEDEYNFETNDDGNDEIGKTKIGCGRLLPNVHQIIIKDHALETSDLSGLYVQNEGVYCSGFSILLTSIWTSNGCTSLSINRTHLRCRCMKPGIFGAITFPLISSTIDEAFGGGMSVENQNMHIERPNDSKPLNTNRSAIELSYVHNRNHIHNHNHHHHFESHFRTRLSNYDLSLYFSFIFGIIFLLITLIIQYRLRQYETRETYFIVRNLCITLFLIQFTFLFGTTFHMDAFWIRIAQLSSQTIQTEFFHRVKHAICLAVPVFLHFIHLVTLFWMLSHTIMLYQRFWKPTSSFMEANDHQKLNETIKSLNQKVKSNCEKTKVNLDTSQLSFASAECRRRYLKQAKFKNRYSQRQQHSSLFRMVDCVWSILFNPFVKITDSIKIGKRLITTKTNFTPNVPMQMESIGRSSFDTIQNEMNPISRDEITDNIQPEQLQQQQQQQQKRQQSSPLYSYSLCQSFACQTPLGDFNWKCQHYLTLSMAIPFLLVLASYLLNPRGYETRRYCWMSIEGGIQYSFIIPVLVLITVYKHAIDVVGIKTILRTQTDDPSNTSCPDSAIIASLNHAIAILFLKLVSQRTFP</sequence>
<evidence type="ECO:0000313" key="9">
    <source>
        <dbReference type="Proteomes" id="UP001142055"/>
    </source>
</evidence>
<dbReference type="GO" id="GO:0004930">
    <property type="term" value="F:G protein-coupled receptor activity"/>
    <property type="evidence" value="ECO:0007669"/>
    <property type="project" value="InterPro"/>
</dbReference>
<comment type="caution">
    <text evidence="8">The sequence shown here is derived from an EMBL/GenBank/DDBJ whole genome shotgun (WGS) entry which is preliminary data.</text>
</comment>
<accession>A0A9Q0RPL1</accession>
<reference evidence="8" key="1">
    <citation type="submission" date="2022-12" db="EMBL/GenBank/DDBJ databases">
        <title>Genome assemblies of Blomia tropicalis.</title>
        <authorList>
            <person name="Cui Y."/>
        </authorList>
    </citation>
    <scope>NUCLEOTIDE SEQUENCE</scope>
    <source>
        <tissue evidence="8">Adult mites</tissue>
    </source>
</reference>
<evidence type="ECO:0000313" key="8">
    <source>
        <dbReference type="EMBL" id="KAJ6221856.1"/>
    </source>
</evidence>
<feature type="region of interest" description="Disordered" evidence="5">
    <location>
        <begin position="1419"/>
        <end position="1438"/>
    </location>
</feature>
<feature type="compositionally biased region" description="Acidic residues" evidence="5">
    <location>
        <begin position="1423"/>
        <end position="1438"/>
    </location>
</feature>